<proteinExistence type="predicted"/>
<keyword evidence="3" id="KW-1185">Reference proteome</keyword>
<sequence length="73" mass="7381">MSHQQSGSGSGSSRSSPPGGSQTNWNDVLRYSSPIGVVKTDIVYGVYNTSGSKNGQGGSSSSSSGHGSSSNRR</sequence>
<dbReference type="EMBL" id="JBAWTH010000050">
    <property type="protein sequence ID" value="KAL2282364.1"/>
    <property type="molecule type" value="Genomic_DNA"/>
</dbReference>
<feature type="compositionally biased region" description="Low complexity" evidence="1">
    <location>
        <begin position="59"/>
        <end position="73"/>
    </location>
</feature>
<evidence type="ECO:0000256" key="1">
    <source>
        <dbReference type="SAM" id="MobiDB-lite"/>
    </source>
</evidence>
<name>A0ABR4EIW3_9PEZI</name>
<organism evidence="2 3">
    <name type="scientific">Diaporthe vaccinii</name>
    <dbReference type="NCBI Taxonomy" id="105482"/>
    <lineage>
        <taxon>Eukaryota</taxon>
        <taxon>Fungi</taxon>
        <taxon>Dikarya</taxon>
        <taxon>Ascomycota</taxon>
        <taxon>Pezizomycotina</taxon>
        <taxon>Sordariomycetes</taxon>
        <taxon>Sordariomycetidae</taxon>
        <taxon>Diaporthales</taxon>
        <taxon>Diaporthaceae</taxon>
        <taxon>Diaporthe</taxon>
        <taxon>Diaporthe eres species complex</taxon>
    </lineage>
</organism>
<protein>
    <submittedName>
        <fullName evidence="2">Uncharacterized protein</fullName>
    </submittedName>
</protein>
<dbReference type="Proteomes" id="UP001600888">
    <property type="component" value="Unassembled WGS sequence"/>
</dbReference>
<reference evidence="2 3" key="1">
    <citation type="submission" date="2024-03" db="EMBL/GenBank/DDBJ databases">
        <title>A high-quality draft genome sequence of Diaporthe vaccinii, a causative agent of upright dieback and viscid rot disease in cranberry plants.</title>
        <authorList>
            <person name="Sarrasin M."/>
            <person name="Lang B.F."/>
            <person name="Burger G."/>
        </authorList>
    </citation>
    <scope>NUCLEOTIDE SEQUENCE [LARGE SCALE GENOMIC DNA]</scope>
    <source>
        <strain evidence="2 3">IS7</strain>
    </source>
</reference>
<gene>
    <name evidence="2" type="ORF">FJTKL_10972</name>
</gene>
<evidence type="ECO:0000313" key="3">
    <source>
        <dbReference type="Proteomes" id="UP001600888"/>
    </source>
</evidence>
<comment type="caution">
    <text evidence="2">The sequence shown here is derived from an EMBL/GenBank/DDBJ whole genome shotgun (WGS) entry which is preliminary data.</text>
</comment>
<feature type="compositionally biased region" description="Low complexity" evidence="1">
    <location>
        <begin position="11"/>
        <end position="21"/>
    </location>
</feature>
<feature type="region of interest" description="Disordered" evidence="1">
    <location>
        <begin position="1"/>
        <end position="27"/>
    </location>
</feature>
<accession>A0ABR4EIW3</accession>
<feature type="region of interest" description="Disordered" evidence="1">
    <location>
        <begin position="47"/>
        <end position="73"/>
    </location>
</feature>
<evidence type="ECO:0000313" key="2">
    <source>
        <dbReference type="EMBL" id="KAL2282364.1"/>
    </source>
</evidence>